<evidence type="ECO:0000313" key="2">
    <source>
        <dbReference type="EMBL" id="GIF94101.1"/>
    </source>
</evidence>
<evidence type="ECO:0000313" key="3">
    <source>
        <dbReference type="Proteomes" id="UP000619293"/>
    </source>
</evidence>
<dbReference type="Proteomes" id="UP000619293">
    <property type="component" value="Unassembled WGS sequence"/>
</dbReference>
<reference evidence="2 3" key="1">
    <citation type="submission" date="2021-01" db="EMBL/GenBank/DDBJ databases">
        <title>Whole genome shotgun sequence of Catellatospora chokoriensis NBRC 107358.</title>
        <authorList>
            <person name="Komaki H."/>
            <person name="Tamura T."/>
        </authorList>
    </citation>
    <scope>NUCLEOTIDE SEQUENCE [LARGE SCALE GENOMIC DNA]</scope>
    <source>
        <strain evidence="2 3">NBRC 107358</strain>
    </source>
</reference>
<proteinExistence type="predicted"/>
<gene>
    <name evidence="2" type="ORF">Cch02nite_75450</name>
</gene>
<sequence length="163" mass="18221">MTDIDGDRRQESGEEPDERWNRNYSELLQELRVAQTGVQILFAFLLTLPFSVGFEKINGTERVLYVVTFVCSALAAALLIAPVSYHRLSFREGRKPQIVRTAHVLAQFGLFFEMTAIVLAIYLVVDVVAGVRWAGFLGGGMALIYILLWYVLPLATKPSQPGD</sequence>
<organism evidence="2 3">
    <name type="scientific">Catellatospora chokoriensis</name>
    <dbReference type="NCBI Taxonomy" id="310353"/>
    <lineage>
        <taxon>Bacteria</taxon>
        <taxon>Bacillati</taxon>
        <taxon>Actinomycetota</taxon>
        <taxon>Actinomycetes</taxon>
        <taxon>Micromonosporales</taxon>
        <taxon>Micromonosporaceae</taxon>
        <taxon>Catellatospora</taxon>
    </lineage>
</organism>
<comment type="caution">
    <text evidence="2">The sequence shown here is derived from an EMBL/GenBank/DDBJ whole genome shotgun (WGS) entry which is preliminary data.</text>
</comment>
<feature type="transmembrane region" description="Helical" evidence="1">
    <location>
        <begin position="63"/>
        <end position="83"/>
    </location>
</feature>
<keyword evidence="1" id="KW-0472">Membrane</keyword>
<dbReference type="Pfam" id="PF19853">
    <property type="entry name" value="DUF6328"/>
    <property type="match status" value="1"/>
</dbReference>
<accession>A0A8J3JZS0</accession>
<evidence type="ECO:0000256" key="1">
    <source>
        <dbReference type="SAM" id="Phobius"/>
    </source>
</evidence>
<name>A0A8J3JZS0_9ACTN</name>
<feature type="transmembrane region" description="Helical" evidence="1">
    <location>
        <begin position="104"/>
        <end position="125"/>
    </location>
</feature>
<keyword evidence="3" id="KW-1185">Reference proteome</keyword>
<dbReference type="RefSeq" id="WP_239120999.1">
    <property type="nucleotide sequence ID" value="NZ_BAAALB010000037.1"/>
</dbReference>
<feature type="transmembrane region" description="Helical" evidence="1">
    <location>
        <begin position="131"/>
        <end position="152"/>
    </location>
</feature>
<keyword evidence="1" id="KW-0812">Transmembrane</keyword>
<dbReference type="InterPro" id="IPR046291">
    <property type="entry name" value="DUF6328"/>
</dbReference>
<dbReference type="EMBL" id="BONG01000082">
    <property type="protein sequence ID" value="GIF94101.1"/>
    <property type="molecule type" value="Genomic_DNA"/>
</dbReference>
<keyword evidence="1" id="KW-1133">Transmembrane helix</keyword>
<dbReference type="AlphaFoldDB" id="A0A8J3JZS0"/>
<feature type="transmembrane region" description="Helical" evidence="1">
    <location>
        <begin position="31"/>
        <end position="51"/>
    </location>
</feature>
<protein>
    <submittedName>
        <fullName evidence="2">Uncharacterized protein</fullName>
    </submittedName>
</protein>